<dbReference type="SUPFAM" id="SSF56349">
    <property type="entry name" value="DNA breaking-rejoining enzymes"/>
    <property type="match status" value="1"/>
</dbReference>
<dbReference type="GO" id="GO:0003677">
    <property type="term" value="F:DNA binding"/>
    <property type="evidence" value="ECO:0007669"/>
    <property type="project" value="InterPro"/>
</dbReference>
<sequence length="338" mass="37731">MSFIWASDRDCQDAFAVFRSPDARYVLGTRQFYDLIFFPANISCKYLLTLCLSSFCTLHGPWTATVKLPPDIGKLPAHQNWDDVLKAVPPSSSGQVAPQVLFTEKPAELIAFMGKPVYSKIPGTGLSYATNTENKVFLHQPDGQIYVLISGRWFRAASLAGPWTYAGYSLPAEFAMILRSSPAHDVLVSVPGTQEASDAVLLSLNSALSETMSEYAEWYQERFSAIQPDWYVFPFGKPRPNDPTRPVTTLKTAWNNVRKNAKVKGRWHDHRHTMITDLAESGAGDQTIMDIAGHVSKNMLKHYSHIRMEAKREALESIVKRPPTKKPLPTGSRNSKVA</sequence>
<dbReference type="AlphaFoldDB" id="A0A7W8J5I3"/>
<dbReference type="Pfam" id="PF00589">
    <property type="entry name" value="Phage_integrase"/>
    <property type="match status" value="1"/>
</dbReference>
<reference evidence="4 5" key="1">
    <citation type="submission" date="2020-08" db="EMBL/GenBank/DDBJ databases">
        <title>Genomic Encyclopedia of Type Strains, Phase IV (KMG-V): Genome sequencing to study the core and pangenomes of soil and plant-associated prokaryotes.</title>
        <authorList>
            <person name="Whitman W."/>
        </authorList>
    </citation>
    <scope>NUCLEOTIDE SEQUENCE [LARGE SCALE GENOMIC DNA]</scope>
    <source>
        <strain evidence="4 5">M8US30</strain>
    </source>
</reference>
<proteinExistence type="predicted"/>
<feature type="region of interest" description="Disordered" evidence="2">
    <location>
        <begin position="316"/>
        <end position="338"/>
    </location>
</feature>
<evidence type="ECO:0000313" key="5">
    <source>
        <dbReference type="Proteomes" id="UP000569092"/>
    </source>
</evidence>
<dbReference type="InterPro" id="IPR013762">
    <property type="entry name" value="Integrase-like_cat_sf"/>
</dbReference>
<dbReference type="InterPro" id="IPR011010">
    <property type="entry name" value="DNA_brk_join_enz"/>
</dbReference>
<evidence type="ECO:0000256" key="2">
    <source>
        <dbReference type="SAM" id="MobiDB-lite"/>
    </source>
</evidence>
<dbReference type="GO" id="GO:0006310">
    <property type="term" value="P:DNA recombination"/>
    <property type="evidence" value="ECO:0007669"/>
    <property type="project" value="UniProtKB-KW"/>
</dbReference>
<feature type="domain" description="Tyr recombinase" evidence="3">
    <location>
        <begin position="209"/>
        <end position="308"/>
    </location>
</feature>
<dbReference type="EMBL" id="JACHDZ010000001">
    <property type="protein sequence ID" value="MBB5343043.1"/>
    <property type="molecule type" value="Genomic_DNA"/>
</dbReference>
<evidence type="ECO:0000256" key="1">
    <source>
        <dbReference type="ARBA" id="ARBA00023172"/>
    </source>
</evidence>
<name>A0A7W8J5I3_9BACT</name>
<organism evidence="4 5">
    <name type="scientific">Tunturiibacter lichenicola</name>
    <dbReference type="NCBI Taxonomy" id="2051959"/>
    <lineage>
        <taxon>Bacteria</taxon>
        <taxon>Pseudomonadati</taxon>
        <taxon>Acidobacteriota</taxon>
        <taxon>Terriglobia</taxon>
        <taxon>Terriglobales</taxon>
        <taxon>Acidobacteriaceae</taxon>
        <taxon>Tunturiibacter</taxon>
    </lineage>
</organism>
<evidence type="ECO:0000259" key="3">
    <source>
        <dbReference type="Pfam" id="PF00589"/>
    </source>
</evidence>
<dbReference type="InterPro" id="IPR002104">
    <property type="entry name" value="Integrase_catalytic"/>
</dbReference>
<keyword evidence="1" id="KW-0233">DNA recombination</keyword>
<dbReference type="Proteomes" id="UP000569092">
    <property type="component" value="Unassembled WGS sequence"/>
</dbReference>
<dbReference type="GO" id="GO:0015074">
    <property type="term" value="P:DNA integration"/>
    <property type="evidence" value="ECO:0007669"/>
    <property type="project" value="InterPro"/>
</dbReference>
<dbReference type="CDD" id="cd00397">
    <property type="entry name" value="DNA_BRE_C"/>
    <property type="match status" value="1"/>
</dbReference>
<evidence type="ECO:0000313" key="4">
    <source>
        <dbReference type="EMBL" id="MBB5343043.1"/>
    </source>
</evidence>
<dbReference type="Gene3D" id="1.10.443.10">
    <property type="entry name" value="Intergrase catalytic core"/>
    <property type="match status" value="1"/>
</dbReference>
<comment type="caution">
    <text evidence="4">The sequence shown here is derived from an EMBL/GenBank/DDBJ whole genome shotgun (WGS) entry which is preliminary data.</text>
</comment>
<protein>
    <recommendedName>
        <fullName evidence="3">Tyr recombinase domain-containing protein</fullName>
    </recommendedName>
</protein>
<gene>
    <name evidence="4" type="ORF">HDF10_000993</name>
</gene>
<accession>A0A7W8J5I3</accession>